<feature type="compositionally biased region" description="Low complexity" evidence="1">
    <location>
        <begin position="311"/>
        <end position="330"/>
    </location>
</feature>
<name>A0A811Y937_NYCPR</name>
<organism evidence="2 3">
    <name type="scientific">Nyctereutes procyonoides</name>
    <name type="common">Raccoon dog</name>
    <name type="synonym">Canis procyonoides</name>
    <dbReference type="NCBI Taxonomy" id="34880"/>
    <lineage>
        <taxon>Eukaryota</taxon>
        <taxon>Metazoa</taxon>
        <taxon>Chordata</taxon>
        <taxon>Craniata</taxon>
        <taxon>Vertebrata</taxon>
        <taxon>Euteleostomi</taxon>
        <taxon>Mammalia</taxon>
        <taxon>Eutheria</taxon>
        <taxon>Laurasiatheria</taxon>
        <taxon>Carnivora</taxon>
        <taxon>Caniformia</taxon>
        <taxon>Canidae</taxon>
        <taxon>Nyctereutes</taxon>
    </lineage>
</organism>
<feature type="compositionally biased region" description="Low complexity" evidence="1">
    <location>
        <begin position="175"/>
        <end position="185"/>
    </location>
</feature>
<dbReference type="AlphaFoldDB" id="A0A811Y937"/>
<feature type="region of interest" description="Disordered" evidence="1">
    <location>
        <begin position="14"/>
        <end position="48"/>
    </location>
</feature>
<feature type="region of interest" description="Disordered" evidence="1">
    <location>
        <begin position="63"/>
        <end position="109"/>
    </location>
</feature>
<feature type="compositionally biased region" description="Low complexity" evidence="1">
    <location>
        <begin position="94"/>
        <end position="109"/>
    </location>
</feature>
<proteinExistence type="predicted"/>
<feature type="region of interest" description="Disordered" evidence="1">
    <location>
        <begin position="138"/>
        <end position="275"/>
    </location>
</feature>
<protein>
    <submittedName>
        <fullName evidence="2">(raccoon dog) hypothetical protein</fullName>
    </submittedName>
</protein>
<accession>A0A811Y937</accession>
<feature type="compositionally biased region" description="Polar residues" evidence="1">
    <location>
        <begin position="30"/>
        <end position="39"/>
    </location>
</feature>
<feature type="compositionally biased region" description="Polar residues" evidence="1">
    <location>
        <begin position="64"/>
        <end position="74"/>
    </location>
</feature>
<evidence type="ECO:0000313" key="3">
    <source>
        <dbReference type="Proteomes" id="UP000645828"/>
    </source>
</evidence>
<gene>
    <name evidence="2" type="ORF">NYPRO_LOCUS3606</name>
</gene>
<feature type="compositionally biased region" description="Pro residues" evidence="1">
    <location>
        <begin position="205"/>
        <end position="215"/>
    </location>
</feature>
<dbReference type="Proteomes" id="UP000645828">
    <property type="component" value="Unassembled WGS sequence"/>
</dbReference>
<sequence length="330" mass="34082">MKRAIMLGIQMTVGSPQQKVSKKTRRHTAISGNEFSQQPKGREPGSGLFLSWVLDENADHQHLNHASNSSQPQRTVALPRREESRAQPRPSGPLPSSGARRPPSPAFSALSPARARVACPCGSCHPFCSACNTLPPRTHPQGSLGRPLPAPRPPASLQSPGRLREAPRPPPPRPAAGAHSGPGAPHTSPRTHPRRTGAGRSPGEGAPPGPGPGPGPGETRGAQAPGLRRAVATCLAVGRPPPPPPLNHLQAPEPARPATGSRSPPLPGRCLGYPSPAPSPARIRCGQCAGADSGRPGNPGAGRHLRGRPPALGSLRGARLGAGPRCGRWA</sequence>
<evidence type="ECO:0000256" key="1">
    <source>
        <dbReference type="SAM" id="MobiDB-lite"/>
    </source>
</evidence>
<comment type="caution">
    <text evidence="2">The sequence shown here is derived from an EMBL/GenBank/DDBJ whole genome shotgun (WGS) entry which is preliminary data.</text>
</comment>
<evidence type="ECO:0000313" key="2">
    <source>
        <dbReference type="EMBL" id="CAD7670811.1"/>
    </source>
</evidence>
<feature type="region of interest" description="Disordered" evidence="1">
    <location>
        <begin position="287"/>
        <end position="330"/>
    </location>
</feature>
<keyword evidence="3" id="KW-1185">Reference proteome</keyword>
<reference evidence="2" key="1">
    <citation type="submission" date="2020-12" db="EMBL/GenBank/DDBJ databases">
        <authorList>
            <consortium name="Molecular Ecology Group"/>
        </authorList>
    </citation>
    <scope>NUCLEOTIDE SEQUENCE</scope>
    <source>
        <strain evidence="2">TBG_1078</strain>
    </source>
</reference>
<dbReference type="EMBL" id="CAJHUB010000659">
    <property type="protein sequence ID" value="CAD7670811.1"/>
    <property type="molecule type" value="Genomic_DNA"/>
</dbReference>